<dbReference type="InterPro" id="IPR035965">
    <property type="entry name" value="PAS-like_dom_sf"/>
</dbReference>
<sequence>MQRFICEQNIAHFQKLLAEATDPALRRTLDGLLKSARRDLAILESAEFGAEESPLEARRRRNGDANGIRQQFQPEFEASSHPYMLLDPAPGLLIVDINDAYAQATLTRREDVVGRSLFEIFPDNPDDALADGVSNLYTSLRTVVKTGQAHAMAIQRYDIRDPDGEFVERHWQPVNSPIHDRDGVLIFLLHHVEDVTADVLSPAGRARASPGPDQPST</sequence>
<dbReference type="Proteomes" id="UP000680805">
    <property type="component" value="Chromosome"/>
</dbReference>
<reference evidence="2" key="1">
    <citation type="submission" date="2021-06" db="EMBL/GenBank/DDBJ databases">
        <title>Bradyrhizobium sp. S2-11-2 Genome sequencing.</title>
        <authorList>
            <person name="Jin L."/>
        </authorList>
    </citation>
    <scope>NUCLEOTIDE SEQUENCE</scope>
    <source>
        <strain evidence="2">S2-11-2</strain>
    </source>
</reference>
<dbReference type="Pfam" id="PF08448">
    <property type="entry name" value="PAS_4"/>
    <property type="match status" value="1"/>
</dbReference>
<dbReference type="EMBL" id="CP076135">
    <property type="protein sequence ID" value="QWG20797.1"/>
    <property type="molecule type" value="Genomic_DNA"/>
</dbReference>
<dbReference type="InterPro" id="IPR013656">
    <property type="entry name" value="PAS_4"/>
</dbReference>
<organism evidence="2 3">
    <name type="scientific">Bradyrhizobium sediminis</name>
    <dbReference type="NCBI Taxonomy" id="2840469"/>
    <lineage>
        <taxon>Bacteria</taxon>
        <taxon>Pseudomonadati</taxon>
        <taxon>Pseudomonadota</taxon>
        <taxon>Alphaproteobacteria</taxon>
        <taxon>Hyphomicrobiales</taxon>
        <taxon>Nitrobacteraceae</taxon>
        <taxon>Bradyrhizobium</taxon>
    </lineage>
</organism>
<dbReference type="SUPFAM" id="SSF55785">
    <property type="entry name" value="PYP-like sensor domain (PAS domain)"/>
    <property type="match status" value="1"/>
</dbReference>
<proteinExistence type="predicted"/>
<accession>A0A975NT48</accession>
<evidence type="ECO:0000313" key="3">
    <source>
        <dbReference type="Proteomes" id="UP000680805"/>
    </source>
</evidence>
<dbReference type="InterPro" id="IPR000014">
    <property type="entry name" value="PAS"/>
</dbReference>
<dbReference type="Gene3D" id="3.30.450.20">
    <property type="entry name" value="PAS domain"/>
    <property type="match status" value="1"/>
</dbReference>
<dbReference type="CDD" id="cd00130">
    <property type="entry name" value="PAS"/>
    <property type="match status" value="1"/>
</dbReference>
<feature type="domain" description="PAS fold-4" evidence="1">
    <location>
        <begin position="94"/>
        <end position="197"/>
    </location>
</feature>
<dbReference type="KEGG" id="bsei:KMZ68_08155"/>
<name>A0A975NT48_9BRAD</name>
<protein>
    <submittedName>
        <fullName evidence="2">PAS domain-containing protein</fullName>
    </submittedName>
</protein>
<evidence type="ECO:0000313" key="2">
    <source>
        <dbReference type="EMBL" id="QWG20797.1"/>
    </source>
</evidence>
<dbReference type="AlphaFoldDB" id="A0A975NT48"/>
<evidence type="ECO:0000259" key="1">
    <source>
        <dbReference type="Pfam" id="PF08448"/>
    </source>
</evidence>
<gene>
    <name evidence="2" type="ORF">KMZ68_08155</name>
</gene>